<name>A0A834ZPT7_TETSI</name>
<dbReference type="Proteomes" id="UP000655225">
    <property type="component" value="Unassembled WGS sequence"/>
</dbReference>
<dbReference type="AlphaFoldDB" id="A0A834ZPT7"/>
<keyword evidence="3" id="KW-1185">Reference proteome</keyword>
<comment type="caution">
    <text evidence="2">The sequence shown here is derived from an EMBL/GenBank/DDBJ whole genome shotgun (WGS) entry which is preliminary data.</text>
</comment>
<dbReference type="PANTHER" id="PTHR33647:SF5">
    <property type="entry name" value="OS01G0793900 PROTEIN"/>
    <property type="match status" value="1"/>
</dbReference>
<evidence type="ECO:0000313" key="2">
    <source>
        <dbReference type="EMBL" id="KAF8409555.1"/>
    </source>
</evidence>
<gene>
    <name evidence="2" type="ORF">HHK36_005633</name>
</gene>
<dbReference type="OrthoDB" id="610799at2759"/>
<feature type="region of interest" description="Disordered" evidence="1">
    <location>
        <begin position="1"/>
        <end position="28"/>
    </location>
</feature>
<evidence type="ECO:0000256" key="1">
    <source>
        <dbReference type="SAM" id="MobiDB-lite"/>
    </source>
</evidence>
<dbReference type="PANTHER" id="PTHR33647">
    <property type="entry name" value="OS01G0793900 PROTEIN"/>
    <property type="match status" value="1"/>
</dbReference>
<dbReference type="EMBL" id="JABCRI010000003">
    <property type="protein sequence ID" value="KAF8409555.1"/>
    <property type="molecule type" value="Genomic_DNA"/>
</dbReference>
<sequence>MGNCLKHESSMTWASDECGSPESEKQFTSNTQYDKLNDKFERMSKIEEEARLREKGGVSPSTEVKIKITKKQLEELLGRVDVKGLSVEQVLAQLGNGVRRSVSDPAFESWLHDNGYLKILDKPSQAWLMRVHENVNRYDRNYVTLFLVFAALRKILLHFLLEDFS</sequence>
<reference evidence="2 3" key="1">
    <citation type="submission" date="2020-04" db="EMBL/GenBank/DDBJ databases">
        <title>Plant Genome Project.</title>
        <authorList>
            <person name="Zhang R.-G."/>
        </authorList>
    </citation>
    <scope>NUCLEOTIDE SEQUENCE [LARGE SCALE GENOMIC DNA]</scope>
    <source>
        <strain evidence="2">YNK0</strain>
        <tissue evidence="2">Leaf</tissue>
    </source>
</reference>
<accession>A0A834ZPT7</accession>
<protein>
    <submittedName>
        <fullName evidence="2">Uncharacterized protein</fullName>
    </submittedName>
</protein>
<evidence type="ECO:0000313" key="3">
    <source>
        <dbReference type="Proteomes" id="UP000655225"/>
    </source>
</evidence>
<proteinExistence type="predicted"/>
<organism evidence="2 3">
    <name type="scientific">Tetracentron sinense</name>
    <name type="common">Spur-leaf</name>
    <dbReference type="NCBI Taxonomy" id="13715"/>
    <lineage>
        <taxon>Eukaryota</taxon>
        <taxon>Viridiplantae</taxon>
        <taxon>Streptophyta</taxon>
        <taxon>Embryophyta</taxon>
        <taxon>Tracheophyta</taxon>
        <taxon>Spermatophyta</taxon>
        <taxon>Magnoliopsida</taxon>
        <taxon>Trochodendrales</taxon>
        <taxon>Trochodendraceae</taxon>
        <taxon>Tetracentron</taxon>
    </lineage>
</organism>